<reference evidence="2" key="1">
    <citation type="submission" date="2021-05" db="EMBL/GenBank/DDBJ databases">
        <authorList>
            <person name="Alioto T."/>
            <person name="Alioto T."/>
            <person name="Gomez Garrido J."/>
        </authorList>
    </citation>
    <scope>NUCLEOTIDE SEQUENCE</scope>
</reference>
<keyword evidence="1" id="KW-1133">Transmembrane helix</keyword>
<proteinExistence type="predicted"/>
<evidence type="ECO:0000313" key="2">
    <source>
        <dbReference type="EMBL" id="CAG6643980.1"/>
    </source>
</evidence>
<keyword evidence="1" id="KW-0812">Transmembrane</keyword>
<feature type="transmembrane region" description="Helical" evidence="1">
    <location>
        <begin position="20"/>
        <end position="42"/>
    </location>
</feature>
<name>A0A8D8R6V4_9HEMI</name>
<protein>
    <submittedName>
        <fullName evidence="2">Uncharacterized protein</fullName>
    </submittedName>
</protein>
<keyword evidence="1" id="KW-0472">Membrane</keyword>
<sequence length="110" mass="12210">MENAPTDSQTISGCLEAPLFFSVLLFACAASICAFTGTRVFAHLLDLEYLRIYWNSSICVFTGTRVFAHLLELEYLHIYWNSSICAFTGTVSAAVCSPWPCCIQLCALRL</sequence>
<dbReference type="AlphaFoldDB" id="A0A8D8R6V4"/>
<accession>A0A8D8R6V4</accession>
<dbReference type="EMBL" id="HBUF01130063">
    <property type="protein sequence ID" value="CAG6643980.1"/>
    <property type="molecule type" value="Transcribed_RNA"/>
</dbReference>
<organism evidence="2">
    <name type="scientific">Cacopsylla melanoneura</name>
    <dbReference type="NCBI Taxonomy" id="428564"/>
    <lineage>
        <taxon>Eukaryota</taxon>
        <taxon>Metazoa</taxon>
        <taxon>Ecdysozoa</taxon>
        <taxon>Arthropoda</taxon>
        <taxon>Hexapoda</taxon>
        <taxon>Insecta</taxon>
        <taxon>Pterygota</taxon>
        <taxon>Neoptera</taxon>
        <taxon>Paraneoptera</taxon>
        <taxon>Hemiptera</taxon>
        <taxon>Sternorrhyncha</taxon>
        <taxon>Psylloidea</taxon>
        <taxon>Psyllidae</taxon>
        <taxon>Psyllinae</taxon>
        <taxon>Cacopsylla</taxon>
    </lineage>
</organism>
<evidence type="ECO:0000256" key="1">
    <source>
        <dbReference type="SAM" id="Phobius"/>
    </source>
</evidence>